<dbReference type="Proteomes" id="UP000507695">
    <property type="component" value="Unassembled WGS sequence"/>
</dbReference>
<accession>A0A4P0XKQ4</accession>
<proteinExistence type="predicted"/>
<organism evidence="1">
    <name type="scientific">Klebsiella pneumoniae</name>
    <dbReference type="NCBI Taxonomy" id="573"/>
    <lineage>
        <taxon>Bacteria</taxon>
        <taxon>Pseudomonadati</taxon>
        <taxon>Pseudomonadota</taxon>
        <taxon>Gammaproteobacteria</taxon>
        <taxon>Enterobacterales</taxon>
        <taxon>Enterobacteriaceae</taxon>
        <taxon>Klebsiella/Raoultella group</taxon>
        <taxon>Klebsiella</taxon>
        <taxon>Klebsiella pneumoniae complex</taxon>
    </lineage>
</organism>
<dbReference type="AlphaFoldDB" id="A0A4P0XKQ4"/>
<dbReference type="Gene3D" id="3.20.20.150">
    <property type="entry name" value="Divalent-metal-dependent TIM barrel enzymes"/>
    <property type="match status" value="1"/>
</dbReference>
<gene>
    <name evidence="1" type="ORF">NCTC9183_01173</name>
</gene>
<reference evidence="1" key="1">
    <citation type="submission" date="2019-04" db="EMBL/GenBank/DDBJ databases">
        <authorList>
            <consortium name="Pathogen Informatics"/>
        </authorList>
    </citation>
    <scope>NUCLEOTIDE SEQUENCE</scope>
    <source>
        <strain evidence="1">NCTC9183</strain>
    </source>
</reference>
<dbReference type="EMBL" id="CABDVL010000003">
    <property type="protein sequence ID" value="VTM49998.1"/>
    <property type="molecule type" value="Genomic_DNA"/>
</dbReference>
<dbReference type="GO" id="GO:0016853">
    <property type="term" value="F:isomerase activity"/>
    <property type="evidence" value="ECO:0007669"/>
    <property type="project" value="UniProtKB-KW"/>
</dbReference>
<protein>
    <submittedName>
        <fullName evidence="1">Inosose isomerase</fullName>
    </submittedName>
</protein>
<sequence>MAIAMQRFCINRKIAPALSIERFFRLVNRLGLNKVELRNDYPVEK</sequence>
<dbReference type="InterPro" id="IPR036237">
    <property type="entry name" value="Xyl_isomerase-like_sf"/>
</dbReference>
<keyword evidence="1" id="KW-0413">Isomerase</keyword>
<dbReference type="SUPFAM" id="SSF51658">
    <property type="entry name" value="Xylose isomerase-like"/>
    <property type="match status" value="1"/>
</dbReference>
<name>A0A4P0XKQ4_KLEPN</name>
<evidence type="ECO:0000313" key="1">
    <source>
        <dbReference type="EMBL" id="VTM49998.1"/>
    </source>
</evidence>